<sequence>MIFRDEYSANERARRIRLLLLDVDGVLTDGTIIYNDEGVETKVFNVKDGLGIRLLKLGDIDVGIATGRTSDALIHRCRNLGITHIFQGLKDKTVILENVCRQAGVEEDEIAFAGDDLLDIAIMKRVGLAVAVADAHPAVVDASHVVCAARGGRGAVREIAEYLLTVQGKWADILKRFTG</sequence>
<dbReference type="InterPro" id="IPR010023">
    <property type="entry name" value="KdsC_fam"/>
</dbReference>
<dbReference type="InterPro" id="IPR023214">
    <property type="entry name" value="HAD_sf"/>
</dbReference>
<accession>A0A7C4MNP4</accession>
<feature type="binding site" evidence="8">
    <location>
        <position position="22"/>
    </location>
    <ligand>
        <name>Mg(2+)</name>
        <dbReference type="ChEBI" id="CHEBI:18420"/>
    </ligand>
</feature>
<keyword evidence="5" id="KW-0378">Hydrolase</keyword>
<protein>
    <submittedName>
        <fullName evidence="9">Phenylphosphate carboxylase subunit delta</fullName>
    </submittedName>
</protein>
<dbReference type="PIRSF" id="PIRSF006118">
    <property type="entry name" value="KDO8-P_Ptase"/>
    <property type="match status" value="1"/>
</dbReference>
<proteinExistence type="inferred from homology"/>
<evidence type="ECO:0000256" key="6">
    <source>
        <dbReference type="ARBA" id="ARBA00022842"/>
    </source>
</evidence>
<comment type="similarity">
    <text evidence="2">Belongs to the KdsC family.</text>
</comment>
<name>A0A7C4MNP4_9BACT</name>
<dbReference type="SFLD" id="SFLDG01138">
    <property type="entry name" value="C1.6.2:_Deoxy-d-mannose-octulo"/>
    <property type="match status" value="1"/>
</dbReference>
<dbReference type="PANTHER" id="PTHR21485">
    <property type="entry name" value="HAD SUPERFAMILY MEMBERS CMAS AND KDSC"/>
    <property type="match status" value="1"/>
</dbReference>
<evidence type="ECO:0000256" key="3">
    <source>
        <dbReference type="ARBA" id="ARBA00011881"/>
    </source>
</evidence>
<dbReference type="EMBL" id="DSUH01000105">
    <property type="protein sequence ID" value="HGU32147.1"/>
    <property type="molecule type" value="Genomic_DNA"/>
</dbReference>
<evidence type="ECO:0000256" key="5">
    <source>
        <dbReference type="ARBA" id="ARBA00022801"/>
    </source>
</evidence>
<reference evidence="9" key="1">
    <citation type="journal article" date="2020" name="mSystems">
        <title>Genome- and Community-Level Interaction Insights into Carbon Utilization and Element Cycling Functions of Hydrothermarchaeota in Hydrothermal Sediment.</title>
        <authorList>
            <person name="Zhou Z."/>
            <person name="Liu Y."/>
            <person name="Xu W."/>
            <person name="Pan J."/>
            <person name="Luo Z.H."/>
            <person name="Li M."/>
        </authorList>
    </citation>
    <scope>NUCLEOTIDE SEQUENCE [LARGE SCALE GENOMIC DNA]</scope>
    <source>
        <strain evidence="9">SpSt-477</strain>
    </source>
</reference>
<dbReference type="GO" id="GO:0016788">
    <property type="term" value="F:hydrolase activity, acting on ester bonds"/>
    <property type="evidence" value="ECO:0007669"/>
    <property type="project" value="InterPro"/>
</dbReference>
<dbReference type="InterPro" id="IPR050793">
    <property type="entry name" value="CMP-NeuNAc_synthase"/>
</dbReference>
<gene>
    <name evidence="9" type="ORF">ENS29_04745</name>
</gene>
<evidence type="ECO:0000256" key="1">
    <source>
        <dbReference type="ARBA" id="ARBA00001946"/>
    </source>
</evidence>
<feature type="binding site" evidence="7">
    <location>
        <position position="24"/>
    </location>
    <ligand>
        <name>substrate</name>
    </ligand>
</feature>
<dbReference type="InterPro" id="IPR036412">
    <property type="entry name" value="HAD-like_sf"/>
</dbReference>
<dbReference type="PANTHER" id="PTHR21485:SF3">
    <property type="entry name" value="N-ACYLNEURAMINATE CYTIDYLYLTRANSFERASE"/>
    <property type="match status" value="1"/>
</dbReference>
<dbReference type="GO" id="GO:0008781">
    <property type="term" value="F:N-acylneuraminate cytidylyltransferase activity"/>
    <property type="evidence" value="ECO:0007669"/>
    <property type="project" value="TreeGrafter"/>
</dbReference>
<comment type="cofactor">
    <cofactor evidence="1 8">
        <name>Mg(2+)</name>
        <dbReference type="ChEBI" id="CHEBI:18420"/>
    </cofactor>
</comment>
<evidence type="ECO:0000256" key="4">
    <source>
        <dbReference type="ARBA" id="ARBA00022723"/>
    </source>
</evidence>
<dbReference type="Pfam" id="PF08282">
    <property type="entry name" value="Hydrolase_3"/>
    <property type="match status" value="1"/>
</dbReference>
<dbReference type="SFLD" id="SFLDG01136">
    <property type="entry name" value="C1.6:_Phosphoserine_Phosphatas"/>
    <property type="match status" value="1"/>
</dbReference>
<dbReference type="NCBIfam" id="TIGR01670">
    <property type="entry name" value="KdsC-phosphatas"/>
    <property type="match status" value="1"/>
</dbReference>
<evidence type="ECO:0000256" key="7">
    <source>
        <dbReference type="PIRSR" id="PIRSR006118-1"/>
    </source>
</evidence>
<comment type="subunit">
    <text evidence="3">Homotetramer.</text>
</comment>
<feature type="binding site" evidence="7">
    <location>
        <position position="53"/>
    </location>
    <ligand>
        <name>substrate</name>
    </ligand>
</feature>
<dbReference type="GO" id="GO:0046872">
    <property type="term" value="F:metal ion binding"/>
    <property type="evidence" value="ECO:0007669"/>
    <property type="project" value="UniProtKB-KW"/>
</dbReference>
<keyword evidence="4 8" id="KW-0479">Metal-binding</keyword>
<dbReference type="FunFam" id="3.40.50.1000:FF:000029">
    <property type="entry name" value="3-deoxy-D-manno-octulosonate 8-phosphate phosphatase KdsC"/>
    <property type="match status" value="1"/>
</dbReference>
<dbReference type="AlphaFoldDB" id="A0A7C4MNP4"/>
<evidence type="ECO:0000256" key="2">
    <source>
        <dbReference type="ARBA" id="ARBA00005893"/>
    </source>
</evidence>
<dbReference type="Gene3D" id="3.40.50.1000">
    <property type="entry name" value="HAD superfamily/HAD-like"/>
    <property type="match status" value="1"/>
</dbReference>
<feature type="binding site" evidence="7">
    <location>
        <position position="68"/>
    </location>
    <ligand>
        <name>substrate</name>
    </ligand>
</feature>
<dbReference type="SFLD" id="SFLDS00003">
    <property type="entry name" value="Haloacid_Dehalogenase"/>
    <property type="match status" value="1"/>
</dbReference>
<comment type="caution">
    <text evidence="9">The sequence shown here is derived from an EMBL/GenBank/DDBJ whole genome shotgun (WGS) entry which is preliminary data.</text>
</comment>
<feature type="binding site" evidence="7">
    <location>
        <position position="92"/>
    </location>
    <ligand>
        <name>substrate</name>
    </ligand>
</feature>
<dbReference type="SUPFAM" id="SSF56784">
    <property type="entry name" value="HAD-like"/>
    <property type="match status" value="1"/>
</dbReference>
<feature type="binding site" evidence="7">
    <location>
        <position position="76"/>
    </location>
    <ligand>
        <name>substrate</name>
    </ligand>
</feature>
<evidence type="ECO:0000313" key="9">
    <source>
        <dbReference type="EMBL" id="HGU32147.1"/>
    </source>
</evidence>
<feature type="binding site" evidence="8">
    <location>
        <position position="115"/>
    </location>
    <ligand>
        <name>Mg(2+)</name>
        <dbReference type="ChEBI" id="CHEBI:18420"/>
    </ligand>
</feature>
<keyword evidence="6 8" id="KW-0460">Magnesium</keyword>
<evidence type="ECO:0000256" key="8">
    <source>
        <dbReference type="PIRSR" id="PIRSR006118-2"/>
    </source>
</evidence>
<organism evidence="9">
    <name type="scientific">Desulfatirhabdium butyrativorans</name>
    <dbReference type="NCBI Taxonomy" id="340467"/>
    <lineage>
        <taxon>Bacteria</taxon>
        <taxon>Pseudomonadati</taxon>
        <taxon>Thermodesulfobacteriota</taxon>
        <taxon>Desulfobacteria</taxon>
        <taxon>Desulfobacterales</taxon>
        <taxon>Desulfatirhabdiaceae</taxon>
        <taxon>Desulfatirhabdium</taxon>
    </lineage>
</organism>